<dbReference type="GO" id="GO:0006281">
    <property type="term" value="P:DNA repair"/>
    <property type="evidence" value="ECO:0007669"/>
    <property type="project" value="UniProtKB-KW"/>
</dbReference>
<dbReference type="GO" id="GO:0009432">
    <property type="term" value="P:SOS response"/>
    <property type="evidence" value="ECO:0007669"/>
    <property type="project" value="TreeGrafter"/>
</dbReference>
<feature type="domain" description="RecF/RecN/SMC N-terminal" evidence="11">
    <location>
        <begin position="2"/>
        <end position="518"/>
    </location>
</feature>
<comment type="similarity">
    <text evidence="2 9">Belongs to the RecN family.</text>
</comment>
<dbReference type="Pfam" id="PF02463">
    <property type="entry name" value="SMC_N"/>
    <property type="match status" value="1"/>
</dbReference>
<dbReference type="InterPro" id="IPR027417">
    <property type="entry name" value="P-loop_NTPase"/>
</dbReference>
<evidence type="ECO:0000313" key="13">
    <source>
        <dbReference type="Proteomes" id="UP000229740"/>
    </source>
</evidence>
<dbReference type="PANTHER" id="PTHR11059">
    <property type="entry name" value="DNA REPAIR PROTEIN RECN"/>
    <property type="match status" value="1"/>
</dbReference>
<dbReference type="FunFam" id="3.40.50.300:FF:000356">
    <property type="entry name" value="DNA repair protein RecN"/>
    <property type="match status" value="1"/>
</dbReference>
<evidence type="ECO:0000256" key="4">
    <source>
        <dbReference type="ARBA" id="ARBA00022741"/>
    </source>
</evidence>
<evidence type="ECO:0000256" key="9">
    <source>
        <dbReference type="PIRNR" id="PIRNR003128"/>
    </source>
</evidence>
<dbReference type="Proteomes" id="UP000229740">
    <property type="component" value="Unassembled WGS sequence"/>
</dbReference>
<dbReference type="CDD" id="cd03241">
    <property type="entry name" value="ABC_RecN"/>
    <property type="match status" value="2"/>
</dbReference>
<feature type="coiled-coil region" evidence="10">
    <location>
        <begin position="333"/>
        <end position="367"/>
    </location>
</feature>
<evidence type="ECO:0000256" key="2">
    <source>
        <dbReference type="ARBA" id="ARBA00009441"/>
    </source>
</evidence>
<dbReference type="InterPro" id="IPR004604">
    <property type="entry name" value="DNA_recomb/repair_RecN"/>
</dbReference>
<dbReference type="PIRSF" id="PIRSF003128">
    <property type="entry name" value="RecN"/>
    <property type="match status" value="1"/>
</dbReference>
<dbReference type="NCBIfam" id="NF008121">
    <property type="entry name" value="PRK10869.1"/>
    <property type="match status" value="1"/>
</dbReference>
<name>A0A2G6E6H6_9BACT</name>
<evidence type="ECO:0000256" key="6">
    <source>
        <dbReference type="ARBA" id="ARBA00022840"/>
    </source>
</evidence>
<reference evidence="12 13" key="1">
    <citation type="submission" date="2017-10" db="EMBL/GenBank/DDBJ databases">
        <title>Novel microbial diversity and functional potential in the marine mammal oral microbiome.</title>
        <authorList>
            <person name="Dudek N.K."/>
            <person name="Sun C.L."/>
            <person name="Burstein D."/>
            <person name="Kantor R.S."/>
            <person name="Aliaga Goltsman D.S."/>
            <person name="Bik E.M."/>
            <person name="Thomas B.C."/>
            <person name="Banfield J.F."/>
            <person name="Relman D.A."/>
        </authorList>
    </citation>
    <scope>NUCLEOTIDE SEQUENCE [LARGE SCALE GENOMIC DNA]</scope>
    <source>
        <strain evidence="12">DOLZORAL124_49_17</strain>
    </source>
</reference>
<dbReference type="AlphaFoldDB" id="A0A2G6E6H6"/>
<gene>
    <name evidence="12" type="primary">recN</name>
    <name evidence="12" type="ORF">CSB45_05495</name>
</gene>
<dbReference type="SUPFAM" id="SSF52540">
    <property type="entry name" value="P-loop containing nucleoside triphosphate hydrolases"/>
    <property type="match status" value="1"/>
</dbReference>
<evidence type="ECO:0000259" key="11">
    <source>
        <dbReference type="Pfam" id="PF02463"/>
    </source>
</evidence>
<dbReference type="PANTHER" id="PTHR11059:SF0">
    <property type="entry name" value="DNA REPAIR PROTEIN RECN"/>
    <property type="match status" value="1"/>
</dbReference>
<evidence type="ECO:0000256" key="5">
    <source>
        <dbReference type="ARBA" id="ARBA00022763"/>
    </source>
</evidence>
<evidence type="ECO:0000256" key="8">
    <source>
        <dbReference type="ARBA" id="ARBA00033408"/>
    </source>
</evidence>
<keyword evidence="6" id="KW-0067">ATP-binding</keyword>
<keyword evidence="7 9" id="KW-0234">DNA repair</keyword>
<dbReference type="GO" id="GO:0043590">
    <property type="term" value="C:bacterial nucleoid"/>
    <property type="evidence" value="ECO:0007669"/>
    <property type="project" value="TreeGrafter"/>
</dbReference>
<dbReference type="NCBIfam" id="TIGR00634">
    <property type="entry name" value="recN"/>
    <property type="match status" value="1"/>
</dbReference>
<comment type="caution">
    <text evidence="12">The sequence shown here is derived from an EMBL/GenBank/DDBJ whole genome shotgun (WGS) entry which is preliminary data.</text>
</comment>
<keyword evidence="10" id="KW-0175">Coiled coil</keyword>
<organism evidence="12 13">
    <name type="scientific">candidate division KSB3 bacterium</name>
    <dbReference type="NCBI Taxonomy" id="2044937"/>
    <lineage>
        <taxon>Bacteria</taxon>
        <taxon>candidate division KSB3</taxon>
    </lineage>
</organism>
<evidence type="ECO:0000256" key="10">
    <source>
        <dbReference type="SAM" id="Coils"/>
    </source>
</evidence>
<keyword evidence="5 9" id="KW-0227">DNA damage</keyword>
<dbReference type="GO" id="GO:0006310">
    <property type="term" value="P:DNA recombination"/>
    <property type="evidence" value="ECO:0007669"/>
    <property type="project" value="InterPro"/>
</dbReference>
<proteinExistence type="inferred from homology"/>
<dbReference type="FunFam" id="3.40.50.300:FF:000319">
    <property type="entry name" value="DNA repair protein RecN"/>
    <property type="match status" value="1"/>
</dbReference>
<dbReference type="EMBL" id="PDPS01000025">
    <property type="protein sequence ID" value="PID57689.1"/>
    <property type="molecule type" value="Genomic_DNA"/>
</dbReference>
<dbReference type="InterPro" id="IPR003395">
    <property type="entry name" value="RecF/RecN/SMC_N"/>
</dbReference>
<protein>
    <recommendedName>
        <fullName evidence="3 9">DNA repair protein RecN</fullName>
    </recommendedName>
    <alternativeName>
        <fullName evidence="8 9">Recombination protein N</fullName>
    </alternativeName>
</protein>
<dbReference type="Gene3D" id="3.40.50.300">
    <property type="entry name" value="P-loop containing nucleotide triphosphate hydrolases"/>
    <property type="match status" value="2"/>
</dbReference>
<accession>A0A2G6E6H6</accession>
<evidence type="ECO:0000256" key="1">
    <source>
        <dbReference type="ARBA" id="ARBA00003618"/>
    </source>
</evidence>
<keyword evidence="4" id="KW-0547">Nucleotide-binding</keyword>
<sequence>MLLEIHIENFAIIDSLQVRFSEGLNVITGETGAGKSIMVDALIIALGGRASADFIRAGADRAVIELLFTLDDVESARQKAREYGFLDQAEEEQHELLIRREISRNGRNRLLVNGHPATNLMVSDLGDLLVDIHGQHEHQSILHSDYHIELLDLYGKLLPLRQDVAETYRKFRNVEQELKQVRDESQDRLQYQDLLRFQHEEISRAGLIAGEDDDLRHERTLMSGAEQLNSGASAMYDMLYNGRSTILEQFSDLLTRLRSLAEIDNTLETHVKRCESIQYELEDLAYSMRDYANSIEFDPYRLDAVEKRLHEINGLKRKYGNSIEEILNLHGEIEQKLQSFDDQEARIQDLEKTSAVLRQQLDQISRKLSAQRKVLAKSFEQNLMQELAMLSMEKTRFRVDFTAAGTERHPFTAGGIDRIEFLIAPNPGEPLKPFSKIASGGEISRVMLALKTLLGTADCIPVMVFDEIDTGIGGKTAEVVGKKLKQVSRSHQVICITHLPQIASKGTTHFHITKKADDTRTLTMIRNLSERERLEEIARMVGGEHITETTIKHAREMLGHPAVDKKRAESNDA</sequence>
<evidence type="ECO:0000256" key="3">
    <source>
        <dbReference type="ARBA" id="ARBA00021315"/>
    </source>
</evidence>
<comment type="function">
    <text evidence="1 9">May be involved in recombinational repair of damaged DNA.</text>
</comment>
<evidence type="ECO:0000256" key="7">
    <source>
        <dbReference type="ARBA" id="ARBA00023204"/>
    </source>
</evidence>
<evidence type="ECO:0000313" key="12">
    <source>
        <dbReference type="EMBL" id="PID57689.1"/>
    </source>
</evidence>
<dbReference type="GO" id="GO:0005524">
    <property type="term" value="F:ATP binding"/>
    <property type="evidence" value="ECO:0007669"/>
    <property type="project" value="UniProtKB-KW"/>
</dbReference>